<protein>
    <submittedName>
        <fullName evidence="1">Uncharacterized protein</fullName>
    </submittedName>
</protein>
<sequence length="139" mass="16094">MLVHKVKTCECMENPEKEKVADEIPKYKDLLRLFVIAEQINWGKLCQQYQLVLRAGDNATPATGVLKKVKKAERCGFDYNILIMAKYYTRVMMQRMAALLINCNIVRRGQPSLRLVWWLDYGCSSDTDSKIFVRVSATR</sequence>
<dbReference type="PANTHER" id="PTHR10855:SF1">
    <property type="entry name" value="26S PROTEASOME NON-ATPASE REGULATORY SUBUNIT 12"/>
    <property type="match status" value="1"/>
</dbReference>
<accession>A0ABR0ANZ0</accession>
<dbReference type="EMBL" id="JAOYFB010000038">
    <property type="protein sequence ID" value="KAK4026807.1"/>
    <property type="molecule type" value="Genomic_DNA"/>
</dbReference>
<proteinExistence type="predicted"/>
<dbReference type="Proteomes" id="UP001234178">
    <property type="component" value="Unassembled WGS sequence"/>
</dbReference>
<reference evidence="1 2" key="1">
    <citation type="journal article" date="2023" name="Nucleic Acids Res.">
        <title>The hologenome of Daphnia magna reveals possible DNA methylation and microbiome-mediated evolution of the host genome.</title>
        <authorList>
            <person name="Chaturvedi A."/>
            <person name="Li X."/>
            <person name="Dhandapani V."/>
            <person name="Marshall H."/>
            <person name="Kissane S."/>
            <person name="Cuenca-Cambronero M."/>
            <person name="Asole G."/>
            <person name="Calvet F."/>
            <person name="Ruiz-Romero M."/>
            <person name="Marangio P."/>
            <person name="Guigo R."/>
            <person name="Rago D."/>
            <person name="Mirbahai L."/>
            <person name="Eastwood N."/>
            <person name="Colbourne J.K."/>
            <person name="Zhou J."/>
            <person name="Mallon E."/>
            <person name="Orsini L."/>
        </authorList>
    </citation>
    <scope>NUCLEOTIDE SEQUENCE [LARGE SCALE GENOMIC DNA]</scope>
    <source>
        <strain evidence="1">LRV0_1</strain>
    </source>
</reference>
<dbReference type="InterPro" id="IPR040134">
    <property type="entry name" value="PSMD12/CSN4"/>
</dbReference>
<comment type="caution">
    <text evidence="1">The sequence shown here is derived from an EMBL/GenBank/DDBJ whole genome shotgun (WGS) entry which is preliminary data.</text>
</comment>
<organism evidence="1 2">
    <name type="scientific">Daphnia magna</name>
    <dbReference type="NCBI Taxonomy" id="35525"/>
    <lineage>
        <taxon>Eukaryota</taxon>
        <taxon>Metazoa</taxon>
        <taxon>Ecdysozoa</taxon>
        <taxon>Arthropoda</taxon>
        <taxon>Crustacea</taxon>
        <taxon>Branchiopoda</taxon>
        <taxon>Diplostraca</taxon>
        <taxon>Cladocera</taxon>
        <taxon>Anomopoda</taxon>
        <taxon>Daphniidae</taxon>
        <taxon>Daphnia</taxon>
    </lineage>
</organism>
<name>A0ABR0ANZ0_9CRUS</name>
<evidence type="ECO:0000313" key="2">
    <source>
        <dbReference type="Proteomes" id="UP001234178"/>
    </source>
</evidence>
<keyword evidence="2" id="KW-1185">Reference proteome</keyword>
<dbReference type="PANTHER" id="PTHR10855">
    <property type="entry name" value="26S PROTEASOME NON-ATPASE REGULATORY SUBUNIT 12/COP9 SIGNALOSOME COMPLEX SUBUNIT 4"/>
    <property type="match status" value="1"/>
</dbReference>
<evidence type="ECO:0000313" key="1">
    <source>
        <dbReference type="EMBL" id="KAK4026807.1"/>
    </source>
</evidence>
<gene>
    <name evidence="1" type="ORF">OUZ56_015833</name>
</gene>